<dbReference type="InParanoid" id="C3YS45"/>
<proteinExistence type="predicted"/>
<name>C3YS45_BRAFL</name>
<dbReference type="EMBL" id="GG666548">
    <property type="protein sequence ID" value="EEN56950.1"/>
    <property type="molecule type" value="Genomic_DNA"/>
</dbReference>
<dbReference type="eggNOG" id="ENOG502T0RV">
    <property type="taxonomic scope" value="Eukaryota"/>
</dbReference>
<protein>
    <submittedName>
        <fullName evidence="1">Uncharacterized protein</fullName>
    </submittedName>
</protein>
<evidence type="ECO:0000313" key="1">
    <source>
        <dbReference type="EMBL" id="EEN56950.1"/>
    </source>
</evidence>
<organism>
    <name type="scientific">Branchiostoma floridae</name>
    <name type="common">Florida lancelet</name>
    <name type="synonym">Amphioxus</name>
    <dbReference type="NCBI Taxonomy" id="7739"/>
    <lineage>
        <taxon>Eukaryota</taxon>
        <taxon>Metazoa</taxon>
        <taxon>Chordata</taxon>
        <taxon>Cephalochordata</taxon>
        <taxon>Leptocardii</taxon>
        <taxon>Amphioxiformes</taxon>
        <taxon>Branchiostomatidae</taxon>
        <taxon>Branchiostoma</taxon>
    </lineage>
</organism>
<sequence>MTIVTTEDATATDLDLETRVFPQIGTAKAVMSETTTKVLAQYVERTGFDQLQKTTKQQILTTRKGCPTVVLYGSTTLQVSRMTSYKMTGDTREGRPVYYSHATCEFLYYKCGDYLKWCVGRWVGSKYRSINVRDSHLYADEINETFFLWDGRQWIGNTDVKIACSVPQPESNAKDCPRVRLQGDATYQPSRMTTYTRTNQTSGGRPVYVSDTDSRDFLFFFGERNQWWVGRTIGKDNGGAHIGDCAMTPDQTRPLWELWDGGVWRFVPSVHATCVGMYTVLKHVVTPRKGGPPPDGRF</sequence>
<gene>
    <name evidence="1" type="ORF">BRAFLDRAFT_79128</name>
</gene>
<accession>C3YS45</accession>
<dbReference type="AlphaFoldDB" id="C3YS45"/>
<reference evidence="1" key="1">
    <citation type="journal article" date="2008" name="Nature">
        <title>The amphioxus genome and the evolution of the chordate karyotype.</title>
        <authorList>
            <consortium name="US DOE Joint Genome Institute (JGI-PGF)"/>
            <person name="Putnam N.H."/>
            <person name="Butts T."/>
            <person name="Ferrier D.E.K."/>
            <person name="Furlong R.F."/>
            <person name="Hellsten U."/>
            <person name="Kawashima T."/>
            <person name="Robinson-Rechavi M."/>
            <person name="Shoguchi E."/>
            <person name="Terry A."/>
            <person name="Yu J.-K."/>
            <person name="Benito-Gutierrez E.L."/>
            <person name="Dubchak I."/>
            <person name="Garcia-Fernandez J."/>
            <person name="Gibson-Brown J.J."/>
            <person name="Grigoriev I.V."/>
            <person name="Horton A.C."/>
            <person name="de Jong P.J."/>
            <person name="Jurka J."/>
            <person name="Kapitonov V.V."/>
            <person name="Kohara Y."/>
            <person name="Kuroki Y."/>
            <person name="Lindquist E."/>
            <person name="Lucas S."/>
            <person name="Osoegawa K."/>
            <person name="Pennacchio L.A."/>
            <person name="Salamov A.A."/>
            <person name="Satou Y."/>
            <person name="Sauka-Spengler T."/>
            <person name="Schmutz J."/>
            <person name="Shin-I T."/>
            <person name="Toyoda A."/>
            <person name="Bronner-Fraser M."/>
            <person name="Fujiyama A."/>
            <person name="Holland L.Z."/>
            <person name="Holland P.W.H."/>
            <person name="Satoh N."/>
            <person name="Rokhsar D.S."/>
        </authorList>
    </citation>
    <scope>NUCLEOTIDE SEQUENCE [LARGE SCALE GENOMIC DNA]</scope>
    <source>
        <strain evidence="1">S238N-H82</strain>
        <tissue evidence="1">Testes</tissue>
    </source>
</reference>